<dbReference type="AlphaFoldDB" id="N0BJS2"/>
<evidence type="ECO:0000313" key="4">
    <source>
        <dbReference type="Proteomes" id="UP000013307"/>
    </source>
</evidence>
<sequence length="261" mass="29023">MRRSVVAGLFYPSDSESLKAQIAEYTSKNPDDSVIACVSPHAGYMYSGRVAGRVHSLLPDVETYVIIGPNHTGYGSPIAVSVDEWETPLGVVEVDVEFVKAMPHRIIDIDEIAHREEHSIEVQVPFLQYLHKDFKIVPICVGMQDDETAYEIAQEIIAAKEKLGREVVVIASSDMHHYLPDERCRRLDEEVIKAIEEMDVRKYFSTICRLQASVCGYGVIAVAMNFARHYNAKANLVAYATSGEVANRSNVVGYAGIVFNV</sequence>
<dbReference type="GeneID" id="15392007"/>
<keyword evidence="3" id="KW-0560">Oxidoreductase</keyword>
<dbReference type="HAMAP" id="MF_00055">
    <property type="entry name" value="MEMO1"/>
    <property type="match status" value="1"/>
</dbReference>
<dbReference type="CDD" id="cd07361">
    <property type="entry name" value="MEMO_like"/>
    <property type="match status" value="1"/>
</dbReference>
<dbReference type="Gene3D" id="3.40.830.10">
    <property type="entry name" value="LigB-like"/>
    <property type="match status" value="1"/>
</dbReference>
<evidence type="ECO:0000313" key="3">
    <source>
        <dbReference type="EMBL" id="AGK60390.1"/>
    </source>
</evidence>
<evidence type="ECO:0000256" key="2">
    <source>
        <dbReference type="HAMAP-Rule" id="MF_00055"/>
    </source>
</evidence>
<organism evidence="3 4">
    <name type="scientific">Archaeoglobus sulfaticallidus PM70-1</name>
    <dbReference type="NCBI Taxonomy" id="387631"/>
    <lineage>
        <taxon>Archaea</taxon>
        <taxon>Methanobacteriati</taxon>
        <taxon>Methanobacteriota</taxon>
        <taxon>Archaeoglobi</taxon>
        <taxon>Archaeoglobales</taxon>
        <taxon>Archaeoglobaceae</taxon>
        <taxon>Archaeoglobus</taxon>
    </lineage>
</organism>
<dbReference type="Pfam" id="PF01875">
    <property type="entry name" value="Memo"/>
    <property type="match status" value="1"/>
</dbReference>
<dbReference type="GO" id="GO:0051213">
    <property type="term" value="F:dioxygenase activity"/>
    <property type="evidence" value="ECO:0007669"/>
    <property type="project" value="UniProtKB-KW"/>
</dbReference>
<keyword evidence="3" id="KW-0223">Dioxygenase</keyword>
<reference evidence="3 4" key="1">
    <citation type="journal article" date="2013" name="Genome Announc.">
        <title>Complete Genome Sequence of the Thermophilic and Facultatively Chemolithoautotrophic Sulfate Reducer Archaeoglobus sulfaticallidus Strain PM70-1T.</title>
        <authorList>
            <person name="Stokke R."/>
            <person name="Hocking W.P."/>
            <person name="Steinsbu B.O."/>
            <person name="Steen I.H."/>
        </authorList>
    </citation>
    <scope>NUCLEOTIDE SEQUENCE [LARGE SCALE GENOMIC DNA]</scope>
    <source>
        <strain evidence="3">PM70-1</strain>
    </source>
</reference>
<dbReference type="InterPro" id="IPR002737">
    <property type="entry name" value="MEMO1_fam"/>
</dbReference>
<dbReference type="PANTHER" id="PTHR11060">
    <property type="entry name" value="PROTEIN MEMO1"/>
    <property type="match status" value="1"/>
</dbReference>
<protein>
    <recommendedName>
        <fullName evidence="2">MEMO1 family protein Asulf_00361</fullName>
    </recommendedName>
</protein>
<dbReference type="eggNOG" id="arCOG01728">
    <property type="taxonomic scope" value="Archaea"/>
</dbReference>
<evidence type="ECO:0000256" key="1">
    <source>
        <dbReference type="ARBA" id="ARBA00006315"/>
    </source>
</evidence>
<dbReference type="NCBIfam" id="NF001987">
    <property type="entry name" value="PRK00782.1"/>
    <property type="match status" value="1"/>
</dbReference>
<gene>
    <name evidence="3" type="ORF">Asulf_00361</name>
</gene>
<dbReference type="RefSeq" id="WP_015589989.1">
    <property type="nucleotide sequence ID" value="NC_021169.1"/>
</dbReference>
<dbReference type="KEGG" id="ast:Asulf_00361"/>
<comment type="similarity">
    <text evidence="1 2">Belongs to the MEMO1 family.</text>
</comment>
<dbReference type="STRING" id="387631.Asulf_00361"/>
<dbReference type="PANTHER" id="PTHR11060:SF0">
    <property type="entry name" value="PROTEIN MEMO1"/>
    <property type="match status" value="1"/>
</dbReference>
<name>N0BJS2_9EURY</name>
<dbReference type="NCBIfam" id="TIGR04336">
    <property type="entry name" value="AmmeMemoSam_B"/>
    <property type="match status" value="1"/>
</dbReference>
<dbReference type="EMBL" id="CP005290">
    <property type="protein sequence ID" value="AGK60390.1"/>
    <property type="molecule type" value="Genomic_DNA"/>
</dbReference>
<accession>N0BJS2</accession>
<keyword evidence="4" id="KW-1185">Reference proteome</keyword>
<dbReference type="HOGENOM" id="CLU_038085_2_0_2"/>
<dbReference type="OrthoDB" id="372162at2157"/>
<dbReference type="Proteomes" id="UP000013307">
    <property type="component" value="Chromosome"/>
</dbReference>
<proteinExistence type="inferred from homology"/>
<dbReference type="SUPFAM" id="SSF53213">
    <property type="entry name" value="LigB-like"/>
    <property type="match status" value="1"/>
</dbReference>